<dbReference type="Proteomes" id="UP000003358">
    <property type="component" value="Unassembled WGS sequence"/>
</dbReference>
<comment type="caution">
    <text evidence="1">The sequence shown here is derived from an EMBL/GenBank/DDBJ whole genome shotgun (WGS) entry which is preliminary data.</text>
</comment>
<proteinExistence type="predicted"/>
<evidence type="ECO:0000313" key="2">
    <source>
        <dbReference type="Proteomes" id="UP000003358"/>
    </source>
</evidence>
<organism evidence="1 2">
    <name type="scientific">Helicobacter pylori NQ4200</name>
    <dbReference type="NCBI Taxonomy" id="992024"/>
    <lineage>
        <taxon>Bacteria</taxon>
        <taxon>Pseudomonadati</taxon>
        <taxon>Campylobacterota</taxon>
        <taxon>Epsilonproteobacteria</taxon>
        <taxon>Campylobacterales</taxon>
        <taxon>Helicobacteraceae</taxon>
        <taxon>Helicobacter</taxon>
    </lineage>
</organism>
<sequence>MIGAIKTLRELETIGTLPNHYRDGTNCSVLNGNILLQTSLKHKSHNELNNKKEKINMQTHACMEIFTSQRDKRNFYRFTN</sequence>
<dbReference type="RefSeq" id="WP_001873054.1">
    <property type="nucleotide sequence ID" value="NZ_AKNS01000002.1"/>
</dbReference>
<gene>
    <name evidence="1" type="ORF">HPNQ4200_0252</name>
</gene>
<dbReference type="EMBL" id="AKNS01000002">
    <property type="protein sequence ID" value="EJB30919.1"/>
    <property type="molecule type" value="Genomic_DNA"/>
</dbReference>
<dbReference type="AlphaFoldDB" id="I9QCN9"/>
<protein>
    <submittedName>
        <fullName evidence="1">Uncharacterized protein</fullName>
    </submittedName>
</protein>
<accession>I9QCN9</accession>
<name>I9QCN9_HELPX</name>
<evidence type="ECO:0000313" key="1">
    <source>
        <dbReference type="EMBL" id="EJB30919.1"/>
    </source>
</evidence>
<reference evidence="1 2" key="1">
    <citation type="journal article" date="2013" name="Pathog. Dis.">
        <title>Genome sequences of 65 Helicobacter pylori strains isolated from asymptomatic individuals and patients with gastric cancer, peptic ulcer disease, or gastritis.</title>
        <authorList>
            <person name="Blanchard T.G."/>
            <person name="Czinn S.J."/>
            <person name="Correa P."/>
            <person name="Nakazawa T."/>
            <person name="Keelan M."/>
            <person name="Morningstar L."/>
            <person name="Santana-Cruz I."/>
            <person name="Maroo A."/>
            <person name="McCracken C."/>
            <person name="Shefchek K."/>
            <person name="Daugherty S."/>
            <person name="Song Y."/>
            <person name="Fraser C.M."/>
            <person name="Fricke W.F."/>
        </authorList>
    </citation>
    <scope>NUCLEOTIDE SEQUENCE [LARGE SCALE GENOMIC DNA]</scope>
    <source>
        <strain evidence="1 2">NQ4200</strain>
    </source>
</reference>